<comment type="similarity">
    <text evidence="10">Belongs to the class I-like SAM-binding methyltransferase superfamily. TRM11 methyltransferase family.</text>
</comment>
<evidence type="ECO:0000313" key="14">
    <source>
        <dbReference type="Proteomes" id="UP000001514"/>
    </source>
</evidence>
<dbReference type="PROSITE" id="PS00092">
    <property type="entry name" value="N6_MTASE"/>
    <property type="match status" value="1"/>
</dbReference>
<evidence type="ECO:0000256" key="4">
    <source>
        <dbReference type="ARBA" id="ARBA00022603"/>
    </source>
</evidence>
<keyword evidence="2" id="KW-0963">Cytoplasm</keyword>
<evidence type="ECO:0000256" key="1">
    <source>
        <dbReference type="ARBA" id="ARBA00004496"/>
    </source>
</evidence>
<dbReference type="InterPro" id="IPR002052">
    <property type="entry name" value="DNA_methylase_N6_adenine_CS"/>
</dbReference>
<dbReference type="FunFam" id="3.40.50.150:FF:000213">
    <property type="entry name" value="Methyltransferases,nucleic acid binding"/>
    <property type="match status" value="1"/>
</dbReference>
<feature type="domain" description="tRNA (guanine(10)-N(2))-methyltransferase TRMT11 N-terminal" evidence="12">
    <location>
        <begin position="11"/>
        <end position="161"/>
    </location>
</feature>
<comment type="subcellular location">
    <subcellularLocation>
        <location evidence="1">Cytoplasm</location>
    </subcellularLocation>
</comment>
<evidence type="ECO:0000256" key="5">
    <source>
        <dbReference type="ARBA" id="ARBA00022679"/>
    </source>
</evidence>
<dbReference type="Gene3D" id="3.40.50.150">
    <property type="entry name" value="Vaccinia Virus protein VP39"/>
    <property type="match status" value="1"/>
</dbReference>
<evidence type="ECO:0000256" key="2">
    <source>
        <dbReference type="ARBA" id="ARBA00022490"/>
    </source>
</evidence>
<dbReference type="FunCoup" id="D8RGT4">
    <property type="interactions" value="3427"/>
</dbReference>
<dbReference type="PANTHER" id="PTHR13370:SF3">
    <property type="entry name" value="TRNA (GUANINE(10)-N2)-METHYLTRANSFERASE HOMOLOG"/>
    <property type="match status" value="1"/>
</dbReference>
<dbReference type="SUPFAM" id="SSF53335">
    <property type="entry name" value="S-adenosyl-L-methionine-dependent methyltransferases"/>
    <property type="match status" value="1"/>
</dbReference>
<evidence type="ECO:0000259" key="11">
    <source>
        <dbReference type="Pfam" id="PF01170"/>
    </source>
</evidence>
<protein>
    <recommendedName>
        <fullName evidence="9">tRNA (guanine(10)-N(2))-methyltransferase</fullName>
        <ecNumber evidence="9">2.1.1.214</ecNumber>
    </recommendedName>
</protein>
<dbReference type="STRING" id="88036.D8RGT4"/>
<sequence length="478" mass="53857">MGGEHGAGSWYLCYFLHRLLDYRIPEVESLAKLFGCSGKLQWRQAPNHHPDSPFYFVRLPSEDMARSIAKRSVLVKAIFEIWGEGSTYEELRAAVEAFPEEKKRPYLGTEVTFKIIVDTFGKVISSEEQIKLINSFDFIPFQGRVQLRDPKEKFWFMETDGRVINNGMPAPLEPSVDGTRLFFGREIGGADRSLVTKYALSTRKYLGPTAMDAEIACLMSNQALVDTGKFVYDPFVGTGSILVAAAHYGALTMGADIDLRVIRDGRGPDCNVWSNFKQYDLPPPVGLVRADNNARPWRPNLREVFDAIICDPPYGIRAGGRKSGGRKLLKGIIDPYIIPDDKRKEHIPSTAAYILEECVHDLLDMAAQLLVTGGRLVFFYPLSREEGADNKLPDHPCFQLLSSSEQILSTKYSRCLLTMEKTSEYTDDLAARAQETHLEFKKNHAKLLDAKDKLRSLVFTPSGEVLQRVIPKYRGKYV</sequence>
<dbReference type="PIRSF" id="PIRSF017259">
    <property type="entry name" value="tRNA_mtfrase_TRM11"/>
    <property type="match status" value="1"/>
</dbReference>
<dbReference type="InParanoid" id="D8RGT4"/>
<dbReference type="AlphaFoldDB" id="D8RGT4"/>
<dbReference type="PRINTS" id="PR00507">
    <property type="entry name" value="N12N6MTFRASE"/>
</dbReference>
<dbReference type="Pfam" id="PF25904">
    <property type="entry name" value="Tmrp11_N"/>
    <property type="match status" value="1"/>
</dbReference>
<dbReference type="PANTHER" id="PTHR13370">
    <property type="entry name" value="RNA METHYLASE-RELATED"/>
    <property type="match status" value="1"/>
</dbReference>
<keyword evidence="7 10" id="KW-0819">tRNA processing</keyword>
<dbReference type="GO" id="GO:0005737">
    <property type="term" value="C:cytoplasm"/>
    <property type="evidence" value="ECO:0000318"/>
    <property type="project" value="GO_Central"/>
</dbReference>
<dbReference type="InterPro" id="IPR059073">
    <property type="entry name" value="TRMT11_N"/>
</dbReference>
<evidence type="ECO:0000256" key="7">
    <source>
        <dbReference type="ARBA" id="ARBA00022694"/>
    </source>
</evidence>
<dbReference type="EC" id="2.1.1.214" evidence="9"/>
<keyword evidence="3 10" id="KW-0820">tRNA-binding</keyword>
<dbReference type="OMA" id="AFNKWSR"/>
<name>D8RGT4_SELML</name>
<evidence type="ECO:0000256" key="8">
    <source>
        <dbReference type="ARBA" id="ARBA00022884"/>
    </source>
</evidence>
<dbReference type="GO" id="GO:0008033">
    <property type="term" value="P:tRNA processing"/>
    <property type="evidence" value="ECO:0007669"/>
    <property type="project" value="UniProtKB-UniRule"/>
</dbReference>
<evidence type="ECO:0000256" key="6">
    <source>
        <dbReference type="ARBA" id="ARBA00022691"/>
    </source>
</evidence>
<dbReference type="GO" id="GO:0160102">
    <property type="term" value="F:tRNA (guanine(10)-N2)-methyltransferase activity"/>
    <property type="evidence" value="ECO:0007669"/>
    <property type="project" value="UniProtKB-EC"/>
</dbReference>
<dbReference type="EMBL" id="GL377579">
    <property type="protein sequence ID" value="EFJ28421.1"/>
    <property type="molecule type" value="Genomic_DNA"/>
</dbReference>
<proteinExistence type="inferred from homology"/>
<keyword evidence="5 10" id="KW-0808">Transferase</keyword>
<dbReference type="eggNOG" id="KOG2671">
    <property type="taxonomic scope" value="Eukaryota"/>
</dbReference>
<dbReference type="PROSITE" id="PS51627">
    <property type="entry name" value="SAM_MT_TRM11"/>
    <property type="match status" value="1"/>
</dbReference>
<reference evidence="13 14" key="1">
    <citation type="journal article" date="2011" name="Science">
        <title>The Selaginella genome identifies genetic changes associated with the evolution of vascular plants.</title>
        <authorList>
            <person name="Banks J.A."/>
            <person name="Nishiyama T."/>
            <person name="Hasebe M."/>
            <person name="Bowman J.L."/>
            <person name="Gribskov M."/>
            <person name="dePamphilis C."/>
            <person name="Albert V.A."/>
            <person name="Aono N."/>
            <person name="Aoyama T."/>
            <person name="Ambrose B.A."/>
            <person name="Ashton N.W."/>
            <person name="Axtell M.J."/>
            <person name="Barker E."/>
            <person name="Barker M.S."/>
            <person name="Bennetzen J.L."/>
            <person name="Bonawitz N.D."/>
            <person name="Chapple C."/>
            <person name="Cheng C."/>
            <person name="Correa L.G."/>
            <person name="Dacre M."/>
            <person name="DeBarry J."/>
            <person name="Dreyer I."/>
            <person name="Elias M."/>
            <person name="Engstrom E.M."/>
            <person name="Estelle M."/>
            <person name="Feng L."/>
            <person name="Finet C."/>
            <person name="Floyd S.K."/>
            <person name="Frommer W.B."/>
            <person name="Fujita T."/>
            <person name="Gramzow L."/>
            <person name="Gutensohn M."/>
            <person name="Harholt J."/>
            <person name="Hattori M."/>
            <person name="Heyl A."/>
            <person name="Hirai T."/>
            <person name="Hiwatashi Y."/>
            <person name="Ishikawa M."/>
            <person name="Iwata M."/>
            <person name="Karol K.G."/>
            <person name="Koehler B."/>
            <person name="Kolukisaoglu U."/>
            <person name="Kubo M."/>
            <person name="Kurata T."/>
            <person name="Lalonde S."/>
            <person name="Li K."/>
            <person name="Li Y."/>
            <person name="Litt A."/>
            <person name="Lyons E."/>
            <person name="Manning G."/>
            <person name="Maruyama T."/>
            <person name="Michael T.P."/>
            <person name="Mikami K."/>
            <person name="Miyazaki S."/>
            <person name="Morinaga S."/>
            <person name="Murata T."/>
            <person name="Mueller-Roeber B."/>
            <person name="Nelson D.R."/>
            <person name="Obara M."/>
            <person name="Oguri Y."/>
            <person name="Olmstead R.G."/>
            <person name="Onodera N."/>
            <person name="Petersen B.L."/>
            <person name="Pils B."/>
            <person name="Prigge M."/>
            <person name="Rensing S.A."/>
            <person name="Riano-Pachon D.M."/>
            <person name="Roberts A.W."/>
            <person name="Sato Y."/>
            <person name="Scheller H.V."/>
            <person name="Schulz B."/>
            <person name="Schulz C."/>
            <person name="Shakirov E.V."/>
            <person name="Shibagaki N."/>
            <person name="Shinohara N."/>
            <person name="Shippen D.E."/>
            <person name="Soerensen I."/>
            <person name="Sotooka R."/>
            <person name="Sugimoto N."/>
            <person name="Sugita M."/>
            <person name="Sumikawa N."/>
            <person name="Tanurdzic M."/>
            <person name="Theissen G."/>
            <person name="Ulvskov P."/>
            <person name="Wakazuki S."/>
            <person name="Weng J.K."/>
            <person name="Willats W.W."/>
            <person name="Wipf D."/>
            <person name="Wolf P.G."/>
            <person name="Yang L."/>
            <person name="Zimmer A.D."/>
            <person name="Zhu Q."/>
            <person name="Mitros T."/>
            <person name="Hellsten U."/>
            <person name="Loque D."/>
            <person name="Otillar R."/>
            <person name="Salamov A."/>
            <person name="Schmutz J."/>
            <person name="Shapiro H."/>
            <person name="Lindquist E."/>
            <person name="Lucas S."/>
            <person name="Rokhsar D."/>
            <person name="Grigoriev I.V."/>
        </authorList>
    </citation>
    <scope>NUCLEOTIDE SEQUENCE [LARGE SCALE GENOMIC DNA]</scope>
</reference>
<accession>D8RGT4</accession>
<dbReference type="InterPro" id="IPR016691">
    <property type="entry name" value="TRMT11"/>
</dbReference>
<dbReference type="Gramene" id="EFJ28421">
    <property type="protein sequence ID" value="EFJ28421"/>
    <property type="gene ID" value="SELMODRAFT_93468"/>
</dbReference>
<keyword evidence="6 10" id="KW-0949">S-adenosyl-L-methionine</keyword>
<gene>
    <name evidence="13" type="ORF">SELMODRAFT_93468</name>
</gene>
<dbReference type="Pfam" id="PF01170">
    <property type="entry name" value="UPF0020"/>
    <property type="match status" value="1"/>
</dbReference>
<feature type="domain" description="Ribosomal RNA large subunit methyltransferase K/L-like methyltransferase" evidence="11">
    <location>
        <begin position="202"/>
        <end position="326"/>
    </location>
</feature>
<dbReference type="GO" id="GO:0008168">
    <property type="term" value="F:methyltransferase activity"/>
    <property type="evidence" value="ECO:0000318"/>
    <property type="project" value="GO_Central"/>
</dbReference>
<dbReference type="KEGG" id="smo:SELMODRAFT_93468"/>
<dbReference type="HOGENOM" id="CLU_029646_4_0_1"/>
<keyword evidence="8 10" id="KW-0694">RNA-binding</keyword>
<evidence type="ECO:0000259" key="12">
    <source>
        <dbReference type="Pfam" id="PF25904"/>
    </source>
</evidence>
<keyword evidence="4 10" id="KW-0489">Methyltransferase</keyword>
<keyword evidence="14" id="KW-1185">Reference proteome</keyword>
<evidence type="ECO:0000313" key="13">
    <source>
        <dbReference type="EMBL" id="EFJ28421.1"/>
    </source>
</evidence>
<dbReference type="InterPro" id="IPR029063">
    <property type="entry name" value="SAM-dependent_MTases_sf"/>
</dbReference>
<dbReference type="GO" id="GO:0043527">
    <property type="term" value="C:tRNA methyltransferase complex"/>
    <property type="evidence" value="ECO:0007669"/>
    <property type="project" value="UniProtKB-ARBA"/>
</dbReference>
<organism evidence="14">
    <name type="scientific">Selaginella moellendorffii</name>
    <name type="common">Spikemoss</name>
    <dbReference type="NCBI Taxonomy" id="88036"/>
    <lineage>
        <taxon>Eukaryota</taxon>
        <taxon>Viridiplantae</taxon>
        <taxon>Streptophyta</taxon>
        <taxon>Embryophyta</taxon>
        <taxon>Tracheophyta</taxon>
        <taxon>Lycopodiopsida</taxon>
        <taxon>Selaginellales</taxon>
        <taxon>Selaginellaceae</taxon>
        <taxon>Selaginella</taxon>
    </lineage>
</organism>
<dbReference type="GO" id="GO:0032259">
    <property type="term" value="P:methylation"/>
    <property type="evidence" value="ECO:0007669"/>
    <property type="project" value="UniProtKB-UniRule"/>
</dbReference>
<evidence type="ECO:0000256" key="10">
    <source>
        <dbReference type="PROSITE-ProRule" id="PRU00959"/>
    </source>
</evidence>
<dbReference type="InterPro" id="IPR000241">
    <property type="entry name" value="RlmKL-like_Mtase"/>
</dbReference>
<evidence type="ECO:0000256" key="3">
    <source>
        <dbReference type="ARBA" id="ARBA00022555"/>
    </source>
</evidence>
<dbReference type="Proteomes" id="UP000001514">
    <property type="component" value="Unassembled WGS sequence"/>
</dbReference>
<dbReference type="GO" id="GO:0000049">
    <property type="term" value="F:tRNA binding"/>
    <property type="evidence" value="ECO:0007669"/>
    <property type="project" value="UniProtKB-UniRule"/>
</dbReference>
<evidence type="ECO:0000256" key="9">
    <source>
        <dbReference type="ARBA" id="ARBA00066937"/>
    </source>
</evidence>
<dbReference type="OrthoDB" id="296065at2759"/>